<feature type="domain" description="DUF6598" evidence="2">
    <location>
        <begin position="160"/>
        <end position="387"/>
    </location>
</feature>
<dbReference type="PANTHER" id="PTHR33065">
    <property type="entry name" value="OS07G0486400 PROTEIN"/>
    <property type="match status" value="1"/>
</dbReference>
<reference evidence="3" key="2">
    <citation type="journal article" date="2015" name="Data Brief">
        <title>Shoot transcriptome of the giant reed, Arundo donax.</title>
        <authorList>
            <person name="Barrero R.A."/>
            <person name="Guerrero F.D."/>
            <person name="Moolhuijzen P."/>
            <person name="Goolsby J.A."/>
            <person name="Tidwell J."/>
            <person name="Bellgard S.E."/>
            <person name="Bellgard M.I."/>
        </authorList>
    </citation>
    <scope>NUCLEOTIDE SEQUENCE</scope>
    <source>
        <tissue evidence="3">Shoot tissue taken approximately 20 cm above the soil surface</tissue>
    </source>
</reference>
<accession>A0A0A9AJ01</accession>
<evidence type="ECO:0000256" key="1">
    <source>
        <dbReference type="SAM" id="MobiDB-lite"/>
    </source>
</evidence>
<dbReference type="Pfam" id="PF20241">
    <property type="entry name" value="DUF6598"/>
    <property type="match status" value="1"/>
</dbReference>
<evidence type="ECO:0000259" key="2">
    <source>
        <dbReference type="Pfam" id="PF20241"/>
    </source>
</evidence>
<reference evidence="3" key="1">
    <citation type="submission" date="2014-09" db="EMBL/GenBank/DDBJ databases">
        <authorList>
            <person name="Magalhaes I.L.F."/>
            <person name="Oliveira U."/>
            <person name="Santos F.R."/>
            <person name="Vidigal T.H.D.A."/>
            <person name="Brescovit A.D."/>
            <person name="Santos A.J."/>
        </authorList>
    </citation>
    <scope>NUCLEOTIDE SEQUENCE</scope>
    <source>
        <tissue evidence="3">Shoot tissue taken approximately 20 cm above the soil surface</tissue>
    </source>
</reference>
<dbReference type="EMBL" id="GBRH01246246">
    <property type="protein sequence ID" value="JAD51649.1"/>
    <property type="molecule type" value="Transcribed_RNA"/>
</dbReference>
<organism evidence="3">
    <name type="scientific">Arundo donax</name>
    <name type="common">Giant reed</name>
    <name type="synonym">Donax arundinaceus</name>
    <dbReference type="NCBI Taxonomy" id="35708"/>
    <lineage>
        <taxon>Eukaryota</taxon>
        <taxon>Viridiplantae</taxon>
        <taxon>Streptophyta</taxon>
        <taxon>Embryophyta</taxon>
        <taxon>Tracheophyta</taxon>
        <taxon>Spermatophyta</taxon>
        <taxon>Magnoliopsida</taxon>
        <taxon>Liliopsida</taxon>
        <taxon>Poales</taxon>
        <taxon>Poaceae</taxon>
        <taxon>PACMAD clade</taxon>
        <taxon>Arundinoideae</taxon>
        <taxon>Arundineae</taxon>
        <taxon>Arundo</taxon>
    </lineage>
</organism>
<protein>
    <recommendedName>
        <fullName evidence="2">DUF6598 domain-containing protein</fullName>
    </recommendedName>
</protein>
<dbReference type="PANTHER" id="PTHR33065:SF177">
    <property type="entry name" value="OS08G0141000 PROTEIN"/>
    <property type="match status" value="1"/>
</dbReference>
<dbReference type="InterPro" id="IPR046533">
    <property type="entry name" value="DUF6598"/>
</dbReference>
<sequence>MKNSEEWDDVNARREALRRRVVAEKEAVARSPVEAVDVGSPEPPADPIEEDESWCDLFAPAGNNKAWGTRSAEQNAIPLEELRKAERERAMAWAKWNEEEEKAHEEEWLNRFEIQASKFRDSWMALWSSHCGSFDATTEIKNMRFTDKPAPIHGAYPCDTLQIFSVKVAGIRGGLQWPLDVFGMIAVRDSIDQRRNIIFKRERDNCQTLTEKDSCLVLAGPTRAVVVLEPVTIEVELKVKGTAKSEDKDLSSLAVPIVSHGTLYPRLIECDYTSKLSTLEFILGHIIYSVEATIFVRVIDGSWPDGSRCQFAARATSDCDDTAIIDGKEIILLDSRDDKVPFTVDDGGNIKLSRCVASVEVTGKLFVSVKATVDNIIVEKEDAFRPKEVEEPCMKKEVHTPMEADSSVANEVAFTPKKADRSDTVDFTPKEAGESNGILDVGFCKMKVTVAWSIISCERQA</sequence>
<evidence type="ECO:0000313" key="3">
    <source>
        <dbReference type="EMBL" id="JAD51649.1"/>
    </source>
</evidence>
<name>A0A0A9AJ01_ARUDO</name>
<dbReference type="AlphaFoldDB" id="A0A0A9AJ01"/>
<feature type="region of interest" description="Disordered" evidence="1">
    <location>
        <begin position="30"/>
        <end position="50"/>
    </location>
</feature>
<proteinExistence type="predicted"/>